<dbReference type="PROSITE" id="PS50088">
    <property type="entry name" value="ANK_REPEAT"/>
    <property type="match status" value="1"/>
</dbReference>
<protein>
    <recommendedName>
        <fullName evidence="5">Ankyrin repeat protein</fullName>
    </recommendedName>
</protein>
<feature type="region of interest" description="Disordered" evidence="2">
    <location>
        <begin position="1"/>
        <end position="20"/>
    </location>
</feature>
<comment type="caution">
    <text evidence="3">The sequence shown here is derived from an EMBL/GenBank/DDBJ whole genome shotgun (WGS) entry which is preliminary data.</text>
</comment>
<keyword evidence="4" id="KW-1185">Reference proteome</keyword>
<evidence type="ECO:0008006" key="5">
    <source>
        <dbReference type="Google" id="ProtNLM"/>
    </source>
</evidence>
<gene>
    <name evidence="3" type="ORF">PG994_009751</name>
</gene>
<accession>A0ABR1U720</accession>
<feature type="region of interest" description="Disordered" evidence="2">
    <location>
        <begin position="169"/>
        <end position="193"/>
    </location>
</feature>
<evidence type="ECO:0000313" key="4">
    <source>
        <dbReference type="Proteomes" id="UP001480595"/>
    </source>
</evidence>
<keyword evidence="1" id="KW-0040">ANK repeat</keyword>
<dbReference type="InterPro" id="IPR002110">
    <property type="entry name" value="Ankyrin_rpt"/>
</dbReference>
<proteinExistence type="predicted"/>
<dbReference type="RefSeq" id="XP_066713330.1">
    <property type="nucleotide sequence ID" value="XM_066861160.1"/>
</dbReference>
<dbReference type="GeneID" id="92094223"/>
<dbReference type="Proteomes" id="UP001480595">
    <property type="component" value="Unassembled WGS sequence"/>
</dbReference>
<feature type="repeat" description="ANK" evidence="1">
    <location>
        <begin position="92"/>
        <end position="124"/>
    </location>
</feature>
<sequence>MDIEEGEVTEADGGSDEGAVETGIAGTDIVVLPEHSPNPDHPEGWPTFSQATVTCLNRAIRRCRDLEKLELIIDIYAKLVPEVFRGSWHRLEEMTSIHTAIRAKRLDVVQLLVNKGLAPECNDTVMGKPLMAWGIARREERIFDISRGRYEASGKVRFYPFQRSSTGPLRGHLPVPAGEHLRSEVRSSESSLS</sequence>
<organism evidence="3 4">
    <name type="scientific">Apiospora phragmitis</name>
    <dbReference type="NCBI Taxonomy" id="2905665"/>
    <lineage>
        <taxon>Eukaryota</taxon>
        <taxon>Fungi</taxon>
        <taxon>Dikarya</taxon>
        <taxon>Ascomycota</taxon>
        <taxon>Pezizomycotina</taxon>
        <taxon>Sordariomycetes</taxon>
        <taxon>Xylariomycetidae</taxon>
        <taxon>Amphisphaeriales</taxon>
        <taxon>Apiosporaceae</taxon>
        <taxon>Apiospora</taxon>
    </lineage>
</organism>
<evidence type="ECO:0000256" key="2">
    <source>
        <dbReference type="SAM" id="MobiDB-lite"/>
    </source>
</evidence>
<evidence type="ECO:0000256" key="1">
    <source>
        <dbReference type="PROSITE-ProRule" id="PRU00023"/>
    </source>
</evidence>
<dbReference type="EMBL" id="JAQQWL010000010">
    <property type="protein sequence ID" value="KAK8054684.1"/>
    <property type="molecule type" value="Genomic_DNA"/>
</dbReference>
<reference evidence="3 4" key="1">
    <citation type="submission" date="2023-01" db="EMBL/GenBank/DDBJ databases">
        <title>Analysis of 21 Apiospora genomes using comparative genomics revels a genus with tremendous synthesis potential of carbohydrate active enzymes and secondary metabolites.</title>
        <authorList>
            <person name="Sorensen T."/>
        </authorList>
    </citation>
    <scope>NUCLEOTIDE SEQUENCE [LARGE SCALE GENOMIC DNA]</scope>
    <source>
        <strain evidence="3 4">CBS 135458</strain>
    </source>
</reference>
<name>A0ABR1U720_9PEZI</name>
<feature type="compositionally biased region" description="Acidic residues" evidence="2">
    <location>
        <begin position="1"/>
        <end position="19"/>
    </location>
</feature>
<evidence type="ECO:0000313" key="3">
    <source>
        <dbReference type="EMBL" id="KAK8054684.1"/>
    </source>
</evidence>